<accession>A0A0C3CE67</accession>
<reference evidence="2 3" key="1">
    <citation type="submission" date="2014-04" db="EMBL/GenBank/DDBJ databases">
        <authorList>
            <consortium name="DOE Joint Genome Institute"/>
            <person name="Kuo A."/>
            <person name="Gay G."/>
            <person name="Dore J."/>
            <person name="Kohler A."/>
            <person name="Nagy L.G."/>
            <person name="Floudas D."/>
            <person name="Copeland A."/>
            <person name="Barry K.W."/>
            <person name="Cichocki N."/>
            <person name="Veneault-Fourrey C."/>
            <person name="LaButti K."/>
            <person name="Lindquist E.A."/>
            <person name="Lipzen A."/>
            <person name="Lundell T."/>
            <person name="Morin E."/>
            <person name="Murat C."/>
            <person name="Sun H."/>
            <person name="Tunlid A."/>
            <person name="Henrissat B."/>
            <person name="Grigoriev I.V."/>
            <person name="Hibbett D.S."/>
            <person name="Martin F."/>
            <person name="Nordberg H.P."/>
            <person name="Cantor M.N."/>
            <person name="Hua S.X."/>
        </authorList>
    </citation>
    <scope>NUCLEOTIDE SEQUENCE [LARGE SCALE GENOMIC DNA]</scope>
    <source>
        <strain evidence="3">h7</strain>
    </source>
</reference>
<sequence length="201" mass="23790">MVFRSGHPRALHPLVPRRRRATMTPRRRVVHSYYPPHFRRPIFILGFGALLLLSSSSSTLPSVRLPLSYSYNPTHSIPPCYYLLDLVPLPNLSCVSSPHTQHVNASMFSPHLLFCVSTPHQSVYPALHFFPSFFLLFLMTTMAMTNTFFYYYFYDIPFFFLLLFFMLFYFILSIRCWFLLRRLFYFSPFLFSGVCLCHNFF</sequence>
<name>A0A0C3CE67_HEBCY</name>
<organism evidence="2 3">
    <name type="scientific">Hebeloma cylindrosporum</name>
    <dbReference type="NCBI Taxonomy" id="76867"/>
    <lineage>
        <taxon>Eukaryota</taxon>
        <taxon>Fungi</taxon>
        <taxon>Dikarya</taxon>
        <taxon>Basidiomycota</taxon>
        <taxon>Agaricomycotina</taxon>
        <taxon>Agaricomycetes</taxon>
        <taxon>Agaricomycetidae</taxon>
        <taxon>Agaricales</taxon>
        <taxon>Agaricineae</taxon>
        <taxon>Hymenogastraceae</taxon>
        <taxon>Hebeloma</taxon>
    </lineage>
</organism>
<gene>
    <name evidence="2" type="ORF">M413DRAFT_269065</name>
</gene>
<keyword evidence="1" id="KW-1133">Transmembrane helix</keyword>
<dbReference type="EMBL" id="KN831770">
    <property type="protein sequence ID" value="KIM47075.1"/>
    <property type="molecule type" value="Genomic_DNA"/>
</dbReference>
<feature type="transmembrane region" description="Helical" evidence="1">
    <location>
        <begin position="158"/>
        <end position="180"/>
    </location>
</feature>
<dbReference type="Proteomes" id="UP000053424">
    <property type="component" value="Unassembled WGS sequence"/>
</dbReference>
<keyword evidence="1" id="KW-0472">Membrane</keyword>
<feature type="transmembrane region" description="Helical" evidence="1">
    <location>
        <begin position="129"/>
        <end position="151"/>
    </location>
</feature>
<evidence type="ECO:0000313" key="3">
    <source>
        <dbReference type="Proteomes" id="UP000053424"/>
    </source>
</evidence>
<reference evidence="3" key="2">
    <citation type="submission" date="2015-01" db="EMBL/GenBank/DDBJ databases">
        <title>Evolutionary Origins and Diversification of the Mycorrhizal Mutualists.</title>
        <authorList>
            <consortium name="DOE Joint Genome Institute"/>
            <consortium name="Mycorrhizal Genomics Consortium"/>
            <person name="Kohler A."/>
            <person name="Kuo A."/>
            <person name="Nagy L.G."/>
            <person name="Floudas D."/>
            <person name="Copeland A."/>
            <person name="Barry K.W."/>
            <person name="Cichocki N."/>
            <person name="Veneault-Fourrey C."/>
            <person name="LaButti K."/>
            <person name="Lindquist E.A."/>
            <person name="Lipzen A."/>
            <person name="Lundell T."/>
            <person name="Morin E."/>
            <person name="Murat C."/>
            <person name="Riley R."/>
            <person name="Ohm R."/>
            <person name="Sun H."/>
            <person name="Tunlid A."/>
            <person name="Henrissat B."/>
            <person name="Grigoriev I.V."/>
            <person name="Hibbett D.S."/>
            <person name="Martin F."/>
        </authorList>
    </citation>
    <scope>NUCLEOTIDE SEQUENCE [LARGE SCALE GENOMIC DNA]</scope>
    <source>
        <strain evidence="3">h7</strain>
    </source>
</reference>
<evidence type="ECO:0000256" key="1">
    <source>
        <dbReference type="SAM" id="Phobius"/>
    </source>
</evidence>
<protein>
    <submittedName>
        <fullName evidence="2">Uncharacterized protein</fullName>
    </submittedName>
</protein>
<keyword evidence="1" id="KW-0812">Transmembrane</keyword>
<dbReference type="HOGENOM" id="CLU_1360551_0_0_1"/>
<evidence type="ECO:0000313" key="2">
    <source>
        <dbReference type="EMBL" id="KIM47075.1"/>
    </source>
</evidence>
<keyword evidence="3" id="KW-1185">Reference proteome</keyword>
<dbReference type="AlphaFoldDB" id="A0A0C3CE67"/>
<proteinExistence type="predicted"/>